<feature type="compositionally biased region" description="Acidic residues" evidence="1">
    <location>
        <begin position="91"/>
        <end position="101"/>
    </location>
</feature>
<accession>A0A9W6W0B4</accession>
<proteinExistence type="predicted"/>
<name>A0A9W6W0B4_9ACTN</name>
<keyword evidence="3" id="KW-1185">Reference proteome</keyword>
<sequence length="117" mass="12697">MNVLPGFIPTDGTIAHDRRIAESRDAGLEETQRDLATSLNGLLGKPGPEEAAELIVFLASGRGRRLTGARYRVDGGILPMVWRAPSSLGGEEVEPEADQEQEDARPPQAVIRLRLVQ</sequence>
<evidence type="ECO:0000256" key="1">
    <source>
        <dbReference type="SAM" id="MobiDB-lite"/>
    </source>
</evidence>
<dbReference type="Proteomes" id="UP001165074">
    <property type="component" value="Unassembled WGS sequence"/>
</dbReference>
<protein>
    <submittedName>
        <fullName evidence="2">Uncharacterized protein</fullName>
    </submittedName>
</protein>
<gene>
    <name evidence="2" type="ORF">Airi02_035260</name>
</gene>
<reference evidence="2" key="1">
    <citation type="submission" date="2023-03" db="EMBL/GenBank/DDBJ databases">
        <title>Actinoallomurus iriomotensis NBRC 103684.</title>
        <authorList>
            <person name="Ichikawa N."/>
            <person name="Sato H."/>
            <person name="Tonouchi N."/>
        </authorList>
    </citation>
    <scope>NUCLEOTIDE SEQUENCE</scope>
    <source>
        <strain evidence="2">NBRC 103684</strain>
    </source>
</reference>
<organism evidence="2 3">
    <name type="scientific">Actinoallomurus iriomotensis</name>
    <dbReference type="NCBI Taxonomy" id="478107"/>
    <lineage>
        <taxon>Bacteria</taxon>
        <taxon>Bacillati</taxon>
        <taxon>Actinomycetota</taxon>
        <taxon>Actinomycetes</taxon>
        <taxon>Streptosporangiales</taxon>
        <taxon>Thermomonosporaceae</taxon>
        <taxon>Actinoallomurus</taxon>
    </lineage>
</organism>
<dbReference type="SUPFAM" id="SSF51735">
    <property type="entry name" value="NAD(P)-binding Rossmann-fold domains"/>
    <property type="match status" value="1"/>
</dbReference>
<feature type="region of interest" description="Disordered" evidence="1">
    <location>
        <begin position="85"/>
        <end position="110"/>
    </location>
</feature>
<evidence type="ECO:0000313" key="2">
    <source>
        <dbReference type="EMBL" id="GLY85597.1"/>
    </source>
</evidence>
<dbReference type="InterPro" id="IPR036291">
    <property type="entry name" value="NAD(P)-bd_dom_sf"/>
</dbReference>
<dbReference type="AlphaFoldDB" id="A0A9W6W0B4"/>
<dbReference type="Gene3D" id="3.40.50.720">
    <property type="entry name" value="NAD(P)-binding Rossmann-like Domain"/>
    <property type="match status" value="1"/>
</dbReference>
<dbReference type="EMBL" id="BSTK01000004">
    <property type="protein sequence ID" value="GLY85597.1"/>
    <property type="molecule type" value="Genomic_DNA"/>
</dbReference>
<evidence type="ECO:0000313" key="3">
    <source>
        <dbReference type="Proteomes" id="UP001165074"/>
    </source>
</evidence>
<comment type="caution">
    <text evidence="2">The sequence shown here is derived from an EMBL/GenBank/DDBJ whole genome shotgun (WGS) entry which is preliminary data.</text>
</comment>